<dbReference type="AlphaFoldDB" id="A0A9Q5HVT3"/>
<feature type="compositionally biased region" description="Acidic residues" evidence="1">
    <location>
        <begin position="373"/>
        <end position="387"/>
    </location>
</feature>
<keyword evidence="3" id="KW-1185">Reference proteome</keyword>
<feature type="region of interest" description="Disordered" evidence="1">
    <location>
        <begin position="309"/>
        <end position="389"/>
    </location>
</feature>
<evidence type="ECO:0000313" key="2">
    <source>
        <dbReference type="EMBL" id="OCB86707.1"/>
    </source>
</evidence>
<dbReference type="OrthoDB" id="3235609at2759"/>
<comment type="caution">
    <text evidence="2">The sequence shown here is derived from an EMBL/GenBank/DDBJ whole genome shotgun (WGS) entry which is preliminary data.</text>
</comment>
<evidence type="ECO:0000256" key="1">
    <source>
        <dbReference type="SAM" id="MobiDB-lite"/>
    </source>
</evidence>
<name>A0A9Q5HVT3_SANBA</name>
<dbReference type="InterPro" id="IPR001969">
    <property type="entry name" value="Aspartic_peptidase_AS"/>
</dbReference>
<dbReference type="PROSITE" id="PS00141">
    <property type="entry name" value="ASP_PROTEASE"/>
    <property type="match status" value="1"/>
</dbReference>
<dbReference type="GO" id="GO:0004190">
    <property type="term" value="F:aspartic-type endopeptidase activity"/>
    <property type="evidence" value="ECO:0007669"/>
    <property type="project" value="InterPro"/>
</dbReference>
<accession>A0A9Q5HVT3</accession>
<reference evidence="2" key="1">
    <citation type="submission" date="2016-06" db="EMBL/GenBank/DDBJ databases">
        <title>Draft Genome sequence of the fungus Inonotus baumii.</title>
        <authorList>
            <person name="Zhu H."/>
            <person name="Lin W."/>
        </authorList>
    </citation>
    <scope>NUCLEOTIDE SEQUENCE</scope>
    <source>
        <strain evidence="2">821</strain>
    </source>
</reference>
<gene>
    <name evidence="2" type="ORF">A7U60_g6166</name>
</gene>
<feature type="compositionally biased region" description="Basic residues" evidence="1">
    <location>
        <begin position="336"/>
        <end position="352"/>
    </location>
</feature>
<evidence type="ECO:0000313" key="3">
    <source>
        <dbReference type="Proteomes" id="UP000757232"/>
    </source>
</evidence>
<feature type="region of interest" description="Disordered" evidence="1">
    <location>
        <begin position="473"/>
        <end position="520"/>
    </location>
</feature>
<dbReference type="EMBL" id="LNZH02000199">
    <property type="protein sequence ID" value="OCB86707.1"/>
    <property type="molecule type" value="Genomic_DNA"/>
</dbReference>
<dbReference type="Proteomes" id="UP000757232">
    <property type="component" value="Unassembled WGS sequence"/>
</dbReference>
<feature type="compositionally biased region" description="Basic and acidic residues" evidence="1">
    <location>
        <begin position="358"/>
        <end position="372"/>
    </location>
</feature>
<protein>
    <submittedName>
        <fullName evidence="2">Uncharacterized protein</fullName>
    </submittedName>
</protein>
<dbReference type="GO" id="GO:0006508">
    <property type="term" value="P:proteolysis"/>
    <property type="evidence" value="ECO:0007669"/>
    <property type="project" value="InterPro"/>
</dbReference>
<organism evidence="2 3">
    <name type="scientific">Sanghuangporus baumii</name>
    <name type="common">Phellinus baumii</name>
    <dbReference type="NCBI Taxonomy" id="108892"/>
    <lineage>
        <taxon>Eukaryota</taxon>
        <taxon>Fungi</taxon>
        <taxon>Dikarya</taxon>
        <taxon>Basidiomycota</taxon>
        <taxon>Agaricomycotina</taxon>
        <taxon>Agaricomycetes</taxon>
        <taxon>Hymenochaetales</taxon>
        <taxon>Hymenochaetaceae</taxon>
        <taxon>Sanghuangporus</taxon>
    </lineage>
</organism>
<sequence length="520" mass="58440">MYFYQVGGLNSHTYHWFRYDTGALAECVFSALSAQTNADADEKKNEIELVLGIVDTGASYLLVTDSQMKTIIRFRNLARPWAPRHASHYASLSPITFRSSAELYAKLKAYDQNARKKKSGRPQGQDTSPANKMFNQYNSARAFFEHQRVLWYATQSPIDINKYGLCELPTWIASTSFVSLTTEIWQKESIEKRRKDPTILSLELASVTCIAFERDDYASKISHSIRVKIKEHSLMANGPSMPRNDTSLEVVKAADLGRRLNDFFEAIDSKQALLLVYDAEQTLSSLKKLGVDVSQYQTGIGTLLYGQGPKQEEVKEVPPHSSTWGAKPFFAEEHRARSRSPKRHCSYPRRSRSPLSIRDVDSKPYHAVKKEEESEDDDEVEDGEEADSPPTKVYVIDVLSLFLAVSRFAPGGVKGLHDLAARLGIPKDRNGNESHLLIEAWRSMASGKAIDEQHTERSSSRAFAAAPLRVESGLADHDSDEEFDPNDIVVDRNRPQHPLPVFSGGLRPPTDDYDSDDSDY</sequence>
<proteinExistence type="predicted"/>
<feature type="compositionally biased region" description="Acidic residues" evidence="1">
    <location>
        <begin position="511"/>
        <end position="520"/>
    </location>
</feature>